<dbReference type="InterPro" id="IPR000938">
    <property type="entry name" value="CAP-Gly_domain"/>
</dbReference>
<feature type="region of interest" description="Disordered" evidence="13">
    <location>
        <begin position="359"/>
        <end position="421"/>
    </location>
</feature>
<evidence type="ECO:0000256" key="7">
    <source>
        <dbReference type="ARBA" id="ARBA00022853"/>
    </source>
</evidence>
<dbReference type="SUPFAM" id="SSF74924">
    <property type="entry name" value="Cap-Gly domain"/>
    <property type="match status" value="1"/>
</dbReference>
<evidence type="ECO:0000256" key="2">
    <source>
        <dbReference type="ARBA" id="ARBA00013184"/>
    </source>
</evidence>
<dbReference type="PANTHER" id="PTHR13808:SF1">
    <property type="entry name" value="HISTONE ACETYLTRANSFERASE"/>
    <property type="match status" value="1"/>
</dbReference>
<name>A0A914VGB8_9BILA</name>
<dbReference type="SUPFAM" id="SSF57933">
    <property type="entry name" value="TAZ domain"/>
    <property type="match status" value="1"/>
</dbReference>
<dbReference type="SMART" id="SM00551">
    <property type="entry name" value="ZnF_TAZ"/>
    <property type="match status" value="1"/>
</dbReference>
<evidence type="ECO:0000256" key="3">
    <source>
        <dbReference type="ARBA" id="ARBA00022679"/>
    </source>
</evidence>
<dbReference type="Pfam" id="PF02135">
    <property type="entry name" value="zf-TAZ"/>
    <property type="match status" value="1"/>
</dbReference>
<evidence type="ECO:0000256" key="10">
    <source>
        <dbReference type="ARBA" id="ARBA00023242"/>
    </source>
</evidence>
<dbReference type="InterPro" id="IPR000197">
    <property type="entry name" value="Znf_TAZ"/>
</dbReference>
<keyword evidence="8" id="KW-0805">Transcription regulation</keyword>
<keyword evidence="10" id="KW-0539">Nucleus</keyword>
<feature type="domain" description="TAZ-type" evidence="14">
    <location>
        <begin position="82"/>
        <end position="171"/>
    </location>
</feature>
<dbReference type="Gene3D" id="1.20.1020.10">
    <property type="entry name" value="TAZ domain"/>
    <property type="match status" value="1"/>
</dbReference>
<feature type="compositionally biased region" description="Polar residues" evidence="13">
    <location>
        <begin position="15"/>
        <end position="26"/>
    </location>
</feature>
<dbReference type="AlphaFoldDB" id="A0A914VGB8"/>
<dbReference type="PANTHER" id="PTHR13808">
    <property type="entry name" value="CBP/P300-RELATED"/>
    <property type="match status" value="1"/>
</dbReference>
<keyword evidence="16" id="KW-1185">Reference proteome</keyword>
<dbReference type="InterPro" id="IPR035898">
    <property type="entry name" value="TAZ_dom_sf"/>
</dbReference>
<keyword evidence="9" id="KW-0804">Transcription</keyword>
<protein>
    <recommendedName>
        <fullName evidence="2">histone acetyltransferase</fullName>
        <ecNumber evidence="2">2.3.1.48</ecNumber>
    </recommendedName>
</protein>
<reference evidence="17" key="1">
    <citation type="submission" date="2022-11" db="UniProtKB">
        <authorList>
            <consortium name="WormBaseParasite"/>
        </authorList>
    </citation>
    <scope>IDENTIFICATION</scope>
</reference>
<evidence type="ECO:0000256" key="1">
    <source>
        <dbReference type="ARBA" id="ARBA00004123"/>
    </source>
</evidence>
<dbReference type="GO" id="GO:0000123">
    <property type="term" value="C:histone acetyltransferase complex"/>
    <property type="evidence" value="ECO:0007669"/>
    <property type="project" value="TreeGrafter"/>
</dbReference>
<dbReference type="PROSITE" id="PS50134">
    <property type="entry name" value="ZF_TAZ"/>
    <property type="match status" value="1"/>
</dbReference>
<dbReference type="GO" id="GO:0005634">
    <property type="term" value="C:nucleus"/>
    <property type="evidence" value="ECO:0007669"/>
    <property type="project" value="UniProtKB-SubCell"/>
</dbReference>
<feature type="compositionally biased region" description="Polar residues" evidence="13">
    <location>
        <begin position="61"/>
        <end position="77"/>
    </location>
</feature>
<dbReference type="GO" id="GO:0031490">
    <property type="term" value="F:chromatin DNA binding"/>
    <property type="evidence" value="ECO:0007669"/>
    <property type="project" value="TreeGrafter"/>
</dbReference>
<dbReference type="InterPro" id="IPR013178">
    <property type="entry name" value="Histone_AcTrfase_Rtt109/CBP"/>
</dbReference>
<feature type="domain" description="KIX" evidence="15">
    <location>
        <begin position="269"/>
        <end position="350"/>
    </location>
</feature>
<dbReference type="Gene3D" id="1.10.246.20">
    <property type="entry name" value="Coactivator CBP, KIX domain"/>
    <property type="match status" value="1"/>
</dbReference>
<keyword evidence="7" id="KW-0156">Chromatin regulator</keyword>
<comment type="subcellular location">
    <subcellularLocation>
        <location evidence="1">Nucleus</location>
    </subcellularLocation>
</comment>
<evidence type="ECO:0000259" key="15">
    <source>
        <dbReference type="PROSITE" id="PS50952"/>
    </source>
</evidence>
<evidence type="ECO:0000256" key="5">
    <source>
        <dbReference type="ARBA" id="ARBA00022771"/>
    </source>
</evidence>
<dbReference type="InterPro" id="IPR003101">
    <property type="entry name" value="KIX_dom"/>
</dbReference>
<dbReference type="PROSITE" id="PS50952">
    <property type="entry name" value="KIX"/>
    <property type="match status" value="1"/>
</dbReference>
<dbReference type="GO" id="GO:0003713">
    <property type="term" value="F:transcription coactivator activity"/>
    <property type="evidence" value="ECO:0007669"/>
    <property type="project" value="TreeGrafter"/>
</dbReference>
<dbReference type="InterPro" id="IPR036859">
    <property type="entry name" value="CAP-Gly_dom_sf"/>
</dbReference>
<feature type="region of interest" description="Disordered" evidence="13">
    <location>
        <begin position="1"/>
        <end position="79"/>
    </location>
</feature>
<feature type="compositionally biased region" description="Basic and acidic residues" evidence="13">
    <location>
        <begin position="369"/>
        <end position="380"/>
    </location>
</feature>
<evidence type="ECO:0000256" key="11">
    <source>
        <dbReference type="ARBA" id="ARBA00048017"/>
    </source>
</evidence>
<dbReference type="EC" id="2.3.1.48" evidence="2"/>
<dbReference type="SMART" id="SM01052">
    <property type="entry name" value="CAP_GLY"/>
    <property type="match status" value="1"/>
</dbReference>
<dbReference type="WBParaSite" id="PSAMB.scaffold1970size26339.g15743.t1">
    <property type="protein sequence ID" value="PSAMB.scaffold1970size26339.g15743.t1"/>
    <property type="gene ID" value="PSAMB.scaffold1970size26339.g15743"/>
</dbReference>
<dbReference type="Pfam" id="PF02172">
    <property type="entry name" value="KIX"/>
    <property type="match status" value="1"/>
</dbReference>
<evidence type="ECO:0000313" key="17">
    <source>
        <dbReference type="WBParaSite" id="PSAMB.scaffold1970size26339.g15743.t1"/>
    </source>
</evidence>
<evidence type="ECO:0000256" key="8">
    <source>
        <dbReference type="ARBA" id="ARBA00023015"/>
    </source>
</evidence>
<evidence type="ECO:0000259" key="14">
    <source>
        <dbReference type="PROSITE" id="PS50134"/>
    </source>
</evidence>
<keyword evidence="6 12" id="KW-0862">Zinc</keyword>
<sequence>MPINTTKNSARESSDGSQAEQEVNNSDETRLDGDQESDETEPIAASPPPSIQVDSVPKNGSDATTQAAQTAGENVQASVDPEVDKRKLIQRQLVLLLHAYKCRQRETGESSEGQRPTCSLPYCSTMKEVLQHMIVCYNNDLCNYPHCISSRQLISHWKNCSSENCPVCQPIRKIHKAPQSTGDRRLQGTKLELAFNLMSIGGNTAEKNSAGAINKTKQRDEATATEKETEGTDLLDEGDDCPSRIAKHAIRSLKSSNIANNSLSAEEMADAKDWHKDKTINRLRHQIIVKLNKAMCPSYDPAGMQQDPLTQNLIAFISKVEKEVFELANDKEEYNRLMAGEIGNIQNWFQERKRKRLKSIRDATVPNEKAAKGNEKEKKAKLPGQAHSDQLVQGQSCDRKPLRKHSAPHTGKSDKPKDTVSVNSERAIVVGDRITWLDLTTTPRHGEVKWIGLLDGHGTHLFAGIDFDESNSFSSSGGYYKGEKIFNGTKHCAGFVRLDYINHEENRCEGTKHSVKMDETHDDLPESQSEDQLTETMFNKLNLEDKQNS</sequence>
<evidence type="ECO:0000256" key="13">
    <source>
        <dbReference type="SAM" id="MobiDB-lite"/>
    </source>
</evidence>
<feature type="compositionally biased region" description="Polar residues" evidence="13">
    <location>
        <begin position="387"/>
        <end position="396"/>
    </location>
</feature>
<dbReference type="Gene3D" id="2.30.30.190">
    <property type="entry name" value="CAP Gly-rich-like domain"/>
    <property type="match status" value="1"/>
</dbReference>
<accession>A0A914VGB8</accession>
<dbReference type="InterPro" id="IPR036529">
    <property type="entry name" value="KIX_dom_sf"/>
</dbReference>
<proteinExistence type="predicted"/>
<keyword evidence="5 12" id="KW-0863">Zinc-finger</keyword>
<organism evidence="16 17">
    <name type="scientific">Plectus sambesii</name>
    <dbReference type="NCBI Taxonomy" id="2011161"/>
    <lineage>
        <taxon>Eukaryota</taxon>
        <taxon>Metazoa</taxon>
        <taxon>Ecdysozoa</taxon>
        <taxon>Nematoda</taxon>
        <taxon>Chromadorea</taxon>
        <taxon>Plectida</taxon>
        <taxon>Plectina</taxon>
        <taxon>Plectoidea</taxon>
        <taxon>Plectidae</taxon>
        <taxon>Plectus</taxon>
    </lineage>
</organism>
<feature type="compositionally biased region" description="Basic and acidic residues" evidence="13">
    <location>
        <begin position="510"/>
        <end position="524"/>
    </location>
</feature>
<evidence type="ECO:0000313" key="16">
    <source>
        <dbReference type="Proteomes" id="UP000887566"/>
    </source>
</evidence>
<comment type="catalytic activity">
    <reaction evidence="11">
        <text>L-lysyl-[protein] + acetyl-CoA = N(6)-acetyl-L-lysyl-[protein] + CoA + H(+)</text>
        <dbReference type="Rhea" id="RHEA:45948"/>
        <dbReference type="Rhea" id="RHEA-COMP:9752"/>
        <dbReference type="Rhea" id="RHEA-COMP:10731"/>
        <dbReference type="ChEBI" id="CHEBI:15378"/>
        <dbReference type="ChEBI" id="CHEBI:29969"/>
        <dbReference type="ChEBI" id="CHEBI:57287"/>
        <dbReference type="ChEBI" id="CHEBI:57288"/>
        <dbReference type="ChEBI" id="CHEBI:61930"/>
        <dbReference type="EC" id="2.3.1.48"/>
    </reaction>
</comment>
<dbReference type="GO" id="GO:0005667">
    <property type="term" value="C:transcription regulator complex"/>
    <property type="evidence" value="ECO:0007669"/>
    <property type="project" value="TreeGrafter"/>
</dbReference>
<feature type="compositionally biased region" description="Basic and acidic residues" evidence="13">
    <location>
        <begin position="217"/>
        <end position="230"/>
    </location>
</feature>
<dbReference type="GO" id="GO:0004402">
    <property type="term" value="F:histone acetyltransferase activity"/>
    <property type="evidence" value="ECO:0007669"/>
    <property type="project" value="InterPro"/>
</dbReference>
<feature type="region of interest" description="Disordered" evidence="13">
    <location>
        <begin position="206"/>
        <end position="238"/>
    </location>
</feature>
<evidence type="ECO:0000256" key="6">
    <source>
        <dbReference type="ARBA" id="ARBA00022833"/>
    </source>
</evidence>
<dbReference type="GO" id="GO:0045944">
    <property type="term" value="P:positive regulation of transcription by RNA polymerase II"/>
    <property type="evidence" value="ECO:0007669"/>
    <property type="project" value="TreeGrafter"/>
</dbReference>
<evidence type="ECO:0000256" key="4">
    <source>
        <dbReference type="ARBA" id="ARBA00022723"/>
    </source>
</evidence>
<feature type="region of interest" description="Disordered" evidence="13">
    <location>
        <begin position="510"/>
        <end position="534"/>
    </location>
</feature>
<keyword evidence="3" id="KW-0808">Transferase</keyword>
<feature type="zinc finger region" description="TAZ-type" evidence="12">
    <location>
        <begin position="82"/>
        <end position="171"/>
    </location>
</feature>
<dbReference type="Proteomes" id="UP000887566">
    <property type="component" value="Unplaced"/>
</dbReference>
<dbReference type="GO" id="GO:0008270">
    <property type="term" value="F:zinc ion binding"/>
    <property type="evidence" value="ECO:0007669"/>
    <property type="project" value="UniProtKB-KW"/>
</dbReference>
<keyword evidence="4 12" id="KW-0479">Metal-binding</keyword>
<evidence type="ECO:0000256" key="9">
    <source>
        <dbReference type="ARBA" id="ARBA00023163"/>
    </source>
</evidence>
<dbReference type="SUPFAM" id="SSF47040">
    <property type="entry name" value="Kix domain of CBP (creb binding protein)"/>
    <property type="match status" value="1"/>
</dbReference>
<evidence type="ECO:0000256" key="12">
    <source>
        <dbReference type="PROSITE-ProRule" id="PRU00203"/>
    </source>
</evidence>